<feature type="domain" description="Malectin-like" evidence="7">
    <location>
        <begin position="200"/>
        <end position="509"/>
    </location>
</feature>
<feature type="transmembrane region" description="Helical" evidence="6">
    <location>
        <begin position="577"/>
        <end position="601"/>
    </location>
</feature>
<evidence type="ECO:0000256" key="3">
    <source>
        <dbReference type="ARBA" id="ARBA00022729"/>
    </source>
</evidence>
<evidence type="ECO:0000313" key="8">
    <source>
        <dbReference type="EMBL" id="KAG2323499.1"/>
    </source>
</evidence>
<sequence>MHHDTKIILNKIHTMRDREREISQTENKSLRPALMLPVENHGLSTQNLKEMGDLAHHITDVRFNTLTPPPHAQAWAAWPSDAWSFFFVGLHPRVVMVLLEVVTGQPSFILKPWQLAIVEVRVKSFTVDVEVPNAPLISRRCYSSLLVSESTATVIASVAKTNQNNNFSNIGPLFKPKTNQDLSVLIADYQMVQDTLMELQTNYISDVEFVETRTSQSIDTEFRTSSLEIQFNNVRSFPQGKQNRYHVQPPQGKGSKHLIRTCFMYGNYDGQHKTHEFDLYLGVNLWDSVILDNETTILTKEIIHTLGSDHVQVCLVDKGRGTPFMSVLELRLLKNDIYETPHDKLMLNARRDVGSIRNISVRYKDDAYDRLWTPRQFGNFTTLNTSLAIDQASNNSLQPPLIVMRTANAPREAIQYINMLLEPKDPEGKFYIYMHFAEIVKLQRNETREFTILVNGDPMEPTVFSPRFLFTDTISNKNPVNGSRIEISIRPTNRSTLEPIINAIEVYQVNESLQPPTHQLDVDAIMKIRAMYRVKKDWNLSSSGLSCLIDPAFCNLTSIQKLDLSNNSLKGNVLDCFAYLPSLTELCIQQVILIWLLYVFLQKLGKKPINGLASTETTGEVKHRITEAKKRLIICMVFLLDLAFTVVLASVSGNPGLFLSSSCQETKKNEGYNVLLVASLIGVLFL</sequence>
<name>A0A8X8B4B8_BRACI</name>
<dbReference type="PANTHER" id="PTHR45631:SF202">
    <property type="entry name" value="SENESCENCE-INDUCED RECEPTOR-LIKE SERINE_THREONINE-PROTEIN KINASE"/>
    <property type="match status" value="1"/>
</dbReference>
<organism evidence="8 9">
    <name type="scientific">Brassica carinata</name>
    <name type="common">Ethiopian mustard</name>
    <name type="synonym">Abyssinian cabbage</name>
    <dbReference type="NCBI Taxonomy" id="52824"/>
    <lineage>
        <taxon>Eukaryota</taxon>
        <taxon>Viridiplantae</taxon>
        <taxon>Streptophyta</taxon>
        <taxon>Embryophyta</taxon>
        <taxon>Tracheophyta</taxon>
        <taxon>Spermatophyta</taxon>
        <taxon>Magnoliopsida</taxon>
        <taxon>eudicotyledons</taxon>
        <taxon>Gunneridae</taxon>
        <taxon>Pentapetalae</taxon>
        <taxon>rosids</taxon>
        <taxon>malvids</taxon>
        <taxon>Brassicales</taxon>
        <taxon>Brassicaceae</taxon>
        <taxon>Brassiceae</taxon>
        <taxon>Brassica</taxon>
    </lineage>
</organism>
<keyword evidence="9" id="KW-1185">Reference proteome</keyword>
<keyword evidence="4 6" id="KW-1133">Transmembrane helix</keyword>
<evidence type="ECO:0000256" key="4">
    <source>
        <dbReference type="ARBA" id="ARBA00022989"/>
    </source>
</evidence>
<dbReference type="EMBL" id="JAAMPC010000003">
    <property type="protein sequence ID" value="KAG2323499.1"/>
    <property type="molecule type" value="Genomic_DNA"/>
</dbReference>
<dbReference type="OrthoDB" id="2017114at2759"/>
<accession>A0A8X8B4B8</accession>
<dbReference type="InterPro" id="IPR032675">
    <property type="entry name" value="LRR_dom_sf"/>
</dbReference>
<keyword evidence="3" id="KW-0732">Signal</keyword>
<dbReference type="Proteomes" id="UP000886595">
    <property type="component" value="Unassembled WGS sequence"/>
</dbReference>
<dbReference type="PANTHER" id="PTHR45631">
    <property type="entry name" value="OS07G0107800 PROTEIN-RELATED"/>
    <property type="match status" value="1"/>
</dbReference>
<reference evidence="8 9" key="1">
    <citation type="submission" date="2020-02" db="EMBL/GenBank/DDBJ databases">
        <authorList>
            <person name="Ma Q."/>
            <person name="Huang Y."/>
            <person name="Song X."/>
            <person name="Pei D."/>
        </authorList>
    </citation>
    <scope>NUCLEOTIDE SEQUENCE [LARGE SCALE GENOMIC DNA]</scope>
    <source>
        <strain evidence="8">Sxm20200214</strain>
        <tissue evidence="8">Leaf</tissue>
    </source>
</reference>
<dbReference type="GO" id="GO:0016020">
    <property type="term" value="C:membrane"/>
    <property type="evidence" value="ECO:0007669"/>
    <property type="project" value="UniProtKB-SubCell"/>
</dbReference>
<feature type="transmembrane region" description="Helical" evidence="6">
    <location>
        <begin position="632"/>
        <end position="651"/>
    </location>
</feature>
<evidence type="ECO:0000256" key="5">
    <source>
        <dbReference type="ARBA" id="ARBA00023136"/>
    </source>
</evidence>
<evidence type="ECO:0000259" key="7">
    <source>
        <dbReference type="Pfam" id="PF12819"/>
    </source>
</evidence>
<dbReference type="Pfam" id="PF12819">
    <property type="entry name" value="Malectin_like"/>
    <property type="match status" value="1"/>
</dbReference>
<gene>
    <name evidence="8" type="ORF">Bca52824_016712</name>
</gene>
<comment type="subcellular location">
    <subcellularLocation>
        <location evidence="1">Membrane</location>
        <topology evidence="1">Single-pass membrane protein</topology>
    </subcellularLocation>
</comment>
<evidence type="ECO:0000256" key="6">
    <source>
        <dbReference type="SAM" id="Phobius"/>
    </source>
</evidence>
<keyword evidence="2 6" id="KW-0812">Transmembrane</keyword>
<keyword evidence="5 6" id="KW-0472">Membrane</keyword>
<comment type="caution">
    <text evidence="8">The sequence shown here is derived from an EMBL/GenBank/DDBJ whole genome shotgun (WGS) entry which is preliminary data.</text>
</comment>
<dbReference type="SUPFAM" id="SSF52058">
    <property type="entry name" value="L domain-like"/>
    <property type="match status" value="1"/>
</dbReference>
<evidence type="ECO:0000256" key="1">
    <source>
        <dbReference type="ARBA" id="ARBA00004167"/>
    </source>
</evidence>
<protein>
    <recommendedName>
        <fullName evidence="7">Malectin-like domain-containing protein</fullName>
    </recommendedName>
</protein>
<proteinExistence type="predicted"/>
<dbReference type="InterPro" id="IPR024788">
    <property type="entry name" value="Malectin-like_Carb-bd_dom"/>
</dbReference>
<evidence type="ECO:0000313" key="9">
    <source>
        <dbReference type="Proteomes" id="UP000886595"/>
    </source>
</evidence>
<dbReference type="Gene3D" id="3.80.10.10">
    <property type="entry name" value="Ribonuclease Inhibitor"/>
    <property type="match status" value="1"/>
</dbReference>
<evidence type="ECO:0000256" key="2">
    <source>
        <dbReference type="ARBA" id="ARBA00022692"/>
    </source>
</evidence>
<dbReference type="AlphaFoldDB" id="A0A8X8B4B8"/>